<protein>
    <submittedName>
        <fullName evidence="1">Uncharacterized protein</fullName>
    </submittedName>
</protein>
<sequence length="214" mass="22602">MNTITTTTAVAPAMQLGITAVARDLDTSDTRVLARRLTPVFAAWLDALNATDPTRMSESNIKIMAAAADRIGVRDALIVTALNTDEAGTAEHAAAVAIEPHTPEHARWAASTLQTAFDSKTPTMSPERYATAGILLAKAADLTLDDPATGQAADRREANLLATIGYLAWFTGHDEDATRFAFAARKSQPGISLAGIILDGVANNIHPDSVTETH</sequence>
<name>A0A2N3QMJ1_9BIFI</name>
<evidence type="ECO:0000313" key="2">
    <source>
        <dbReference type="Proteomes" id="UP000233727"/>
    </source>
</evidence>
<reference evidence="1 2" key="1">
    <citation type="submission" date="2017-10" db="EMBL/GenBank/DDBJ databases">
        <title>Bifidobacterium genomics.</title>
        <authorList>
            <person name="Lugli G.A."/>
            <person name="Milani C."/>
            <person name="Mancabelli L."/>
        </authorList>
    </citation>
    <scope>NUCLEOTIDE SEQUENCE [LARGE SCALE GENOMIC DNA]</scope>
    <source>
        <strain evidence="1 2">1542B</strain>
    </source>
</reference>
<dbReference type="EMBL" id="PCGY01000011">
    <property type="protein sequence ID" value="PKU92907.1"/>
    <property type="molecule type" value="Genomic_DNA"/>
</dbReference>
<evidence type="ECO:0000313" key="1">
    <source>
        <dbReference type="EMBL" id="PKU92907.1"/>
    </source>
</evidence>
<comment type="caution">
    <text evidence="1">The sequence shown here is derived from an EMBL/GenBank/DDBJ whole genome shotgun (WGS) entry which is preliminary data.</text>
</comment>
<dbReference type="AlphaFoldDB" id="A0A2N3QMJ1"/>
<dbReference type="Proteomes" id="UP000233727">
    <property type="component" value="Unassembled WGS sequence"/>
</dbReference>
<organism evidence="1 2">
    <name type="scientific">Bifidobacterium thermophilum</name>
    <dbReference type="NCBI Taxonomy" id="33905"/>
    <lineage>
        <taxon>Bacteria</taxon>
        <taxon>Bacillati</taxon>
        <taxon>Actinomycetota</taxon>
        <taxon>Actinomycetes</taxon>
        <taxon>Bifidobacteriales</taxon>
        <taxon>Bifidobacteriaceae</taxon>
        <taxon>Bifidobacterium</taxon>
    </lineage>
</organism>
<dbReference type="RefSeq" id="WP_101455026.1">
    <property type="nucleotide sequence ID" value="NZ_PCGY01000011.1"/>
</dbReference>
<proteinExistence type="predicted"/>
<gene>
    <name evidence="1" type="ORF">CQR47_0757</name>
</gene>
<accession>A0A2N3QMJ1</accession>